<gene>
    <name evidence="1" type="ORF">CPT_Stevie52</name>
</gene>
<evidence type="ECO:0000313" key="1">
    <source>
        <dbReference type="EMBL" id="AIX12321.1"/>
    </source>
</evidence>
<sequence length="93" mass="10891">MMVSKTTTNFAGKRGIELSIETGYNKFEEFETLCIWESDNDCEWLCSYRVNGDGSFTWNANIYLKKEVMEELPALIKDEKHLRQVIQFISENI</sequence>
<keyword evidence="2" id="KW-1185">Reference proteome</keyword>
<dbReference type="KEGG" id="vg:24722940"/>
<evidence type="ECO:0000313" key="2">
    <source>
        <dbReference type="Proteomes" id="UP000030325"/>
    </source>
</evidence>
<reference evidence="1 2" key="1">
    <citation type="journal article" date="2015" name="Genome Announc.">
        <title>Complete Genome of Citrobacter freundii Siphophage Stevie.</title>
        <authorList>
            <person name="Shaw J.P."/>
            <person name="Aviles Medina C.A."/>
            <person name="Chen Y."/>
            <person name="Luna A.J."/>
            <person name="Hernandez A.C."/>
            <person name="Kuty Everett G.F."/>
        </authorList>
    </citation>
    <scope>NUCLEOTIDE SEQUENCE [LARGE SCALE GENOMIC DNA]</scope>
</reference>
<dbReference type="GeneID" id="24722940"/>
<protein>
    <submittedName>
        <fullName evidence="1">Uncharacterized protein</fullName>
    </submittedName>
</protein>
<name>A0A0A0YQP2_9CAUD</name>
<dbReference type="Proteomes" id="UP000030325">
    <property type="component" value="Segment"/>
</dbReference>
<dbReference type="EMBL" id="KM236241">
    <property type="protein sequence ID" value="AIX12321.1"/>
    <property type="molecule type" value="Genomic_DNA"/>
</dbReference>
<organism evidence="1 2">
    <name type="scientific">Citrobacter phage Stevie</name>
    <dbReference type="NCBI Taxonomy" id="2885922"/>
    <lineage>
        <taxon>Viruses</taxon>
        <taxon>Duplodnaviria</taxon>
        <taxon>Heunggongvirae</taxon>
        <taxon>Uroviricota</taxon>
        <taxon>Caudoviricetes</taxon>
        <taxon>Drexlerviridae</taxon>
        <taxon>Tempevirinae</taxon>
        <taxon>Tlsvirus</taxon>
        <taxon>Tlsvirus stevie</taxon>
    </lineage>
</organism>
<dbReference type="RefSeq" id="YP_009148758.1">
    <property type="nucleotide sequence ID" value="NC_027350.1"/>
</dbReference>
<proteinExistence type="predicted"/>
<accession>A0A0A0YQP2</accession>